<evidence type="ECO:0000313" key="3">
    <source>
        <dbReference type="Proteomes" id="UP000825729"/>
    </source>
</evidence>
<dbReference type="AlphaFoldDB" id="A0AAV7ERQ7"/>
<evidence type="ECO:0000313" key="2">
    <source>
        <dbReference type="EMBL" id="KAG9451104.1"/>
    </source>
</evidence>
<feature type="region of interest" description="Disordered" evidence="1">
    <location>
        <begin position="57"/>
        <end position="81"/>
    </location>
</feature>
<protein>
    <submittedName>
        <fullName evidence="2">Uncharacterized protein</fullName>
    </submittedName>
</protein>
<gene>
    <name evidence="2" type="ORF">H6P81_011069</name>
</gene>
<accession>A0AAV7ERQ7</accession>
<comment type="caution">
    <text evidence="2">The sequence shown here is derived from an EMBL/GenBank/DDBJ whole genome shotgun (WGS) entry which is preliminary data.</text>
</comment>
<dbReference type="PANTHER" id="PTHR36323">
    <property type="entry name" value="MYOTUBULARIN-LIKE PROTEIN"/>
    <property type="match status" value="1"/>
</dbReference>
<dbReference type="PANTHER" id="PTHR36323:SF1">
    <property type="entry name" value="MYOTUBULARIN-LIKE PROTEIN"/>
    <property type="match status" value="1"/>
</dbReference>
<evidence type="ECO:0000256" key="1">
    <source>
        <dbReference type="SAM" id="MobiDB-lite"/>
    </source>
</evidence>
<sequence length="236" mass="25788">MAGKYRELTSPALKPPAFTPILCFRYSSTSSTSSAVAVSVAVRDNVQIGSATSFSAAAALPPRRPESDASDQELADPVSPRIGCMGQIKNRKVLGAPEKGKGHKFRKLKKMFSSKSLRREEEEEEEESTRNKKKTTTTTTTTHHRHHHLERSYSTTAVVGIVRHRLPPPLLPPPPPLLELDPPLPVARLSAKNDGAGEGGNNSLWKRRCGAQLKTLQLQQQRLVCTTNPVSNIASI</sequence>
<feature type="region of interest" description="Disordered" evidence="1">
    <location>
        <begin position="94"/>
        <end position="151"/>
    </location>
</feature>
<name>A0AAV7ERQ7_ARIFI</name>
<feature type="compositionally biased region" description="Basic residues" evidence="1">
    <location>
        <begin position="101"/>
        <end position="112"/>
    </location>
</feature>
<reference evidence="2 3" key="1">
    <citation type="submission" date="2021-07" db="EMBL/GenBank/DDBJ databases">
        <title>The Aristolochia fimbriata genome: insights into angiosperm evolution, floral development and chemical biosynthesis.</title>
        <authorList>
            <person name="Jiao Y."/>
        </authorList>
    </citation>
    <scope>NUCLEOTIDE SEQUENCE [LARGE SCALE GENOMIC DNA]</scope>
    <source>
        <strain evidence="2">IBCAS-2021</strain>
        <tissue evidence="2">Leaf</tissue>
    </source>
</reference>
<dbReference type="Proteomes" id="UP000825729">
    <property type="component" value="Unassembled WGS sequence"/>
</dbReference>
<proteinExistence type="predicted"/>
<dbReference type="EMBL" id="JAINDJ010000004">
    <property type="protein sequence ID" value="KAG9451104.1"/>
    <property type="molecule type" value="Genomic_DNA"/>
</dbReference>
<organism evidence="2 3">
    <name type="scientific">Aristolochia fimbriata</name>
    <name type="common">White veined hardy Dutchman's pipe vine</name>
    <dbReference type="NCBI Taxonomy" id="158543"/>
    <lineage>
        <taxon>Eukaryota</taxon>
        <taxon>Viridiplantae</taxon>
        <taxon>Streptophyta</taxon>
        <taxon>Embryophyta</taxon>
        <taxon>Tracheophyta</taxon>
        <taxon>Spermatophyta</taxon>
        <taxon>Magnoliopsida</taxon>
        <taxon>Magnoliidae</taxon>
        <taxon>Piperales</taxon>
        <taxon>Aristolochiaceae</taxon>
        <taxon>Aristolochia</taxon>
    </lineage>
</organism>
<keyword evidence="3" id="KW-1185">Reference proteome</keyword>